<gene>
    <name evidence="3" type="ORF">Goarm_010560</name>
</gene>
<feature type="transmembrane region" description="Helical" evidence="1">
    <location>
        <begin position="41"/>
        <end position="61"/>
    </location>
</feature>
<feature type="transmembrane region" description="Helical" evidence="1">
    <location>
        <begin position="111"/>
        <end position="133"/>
    </location>
</feature>
<organism evidence="3 4">
    <name type="scientific">Gossypium armourianum</name>
    <dbReference type="NCBI Taxonomy" id="34283"/>
    <lineage>
        <taxon>Eukaryota</taxon>
        <taxon>Viridiplantae</taxon>
        <taxon>Streptophyta</taxon>
        <taxon>Embryophyta</taxon>
        <taxon>Tracheophyta</taxon>
        <taxon>Spermatophyta</taxon>
        <taxon>Magnoliopsida</taxon>
        <taxon>eudicotyledons</taxon>
        <taxon>Gunneridae</taxon>
        <taxon>Pentapetalae</taxon>
        <taxon>rosids</taxon>
        <taxon>malvids</taxon>
        <taxon>Malvales</taxon>
        <taxon>Malvaceae</taxon>
        <taxon>Malvoideae</taxon>
        <taxon>Gossypium</taxon>
    </lineage>
</organism>
<evidence type="ECO:0000256" key="1">
    <source>
        <dbReference type="SAM" id="Phobius"/>
    </source>
</evidence>
<comment type="caution">
    <text evidence="3">The sequence shown here is derived from an EMBL/GenBank/DDBJ whole genome shotgun (WGS) entry which is preliminary data.</text>
</comment>
<dbReference type="GO" id="GO:0000148">
    <property type="term" value="C:1,3-beta-D-glucan synthase complex"/>
    <property type="evidence" value="ECO:0007669"/>
    <property type="project" value="InterPro"/>
</dbReference>
<name>A0A7J9IU33_9ROSI</name>
<keyword evidence="1" id="KW-1133">Transmembrane helix</keyword>
<reference evidence="3 4" key="1">
    <citation type="journal article" date="2019" name="Genome Biol. Evol.">
        <title>Insights into the evolution of the New World diploid cottons (Gossypium, subgenus Houzingenia) based on genome sequencing.</title>
        <authorList>
            <person name="Grover C.E."/>
            <person name="Arick M.A. 2nd"/>
            <person name="Thrash A."/>
            <person name="Conover J.L."/>
            <person name="Sanders W.S."/>
            <person name="Peterson D.G."/>
            <person name="Frelichowski J.E."/>
            <person name="Scheffler J.A."/>
            <person name="Scheffler B.E."/>
            <person name="Wendel J.F."/>
        </authorList>
    </citation>
    <scope>NUCLEOTIDE SEQUENCE [LARGE SCALE GENOMIC DNA]</scope>
    <source>
        <strain evidence="3">6</strain>
        <tissue evidence="3">Leaf</tissue>
    </source>
</reference>
<feature type="transmembrane region" description="Helical" evidence="1">
    <location>
        <begin position="199"/>
        <end position="223"/>
    </location>
</feature>
<proteinExistence type="predicted"/>
<feature type="domain" description="Glycosyl transferase 48" evidence="2">
    <location>
        <begin position="1"/>
        <end position="277"/>
    </location>
</feature>
<sequence length="340" mass="38633">VGKGRDVGLNQIALFEGKVAGGNGEQVLSRDVYRLGQLFDFFRMMSFYFTTVGFYFCTMALSGVGETMQERAQITDNTALEAALNTQFLFQIGIFSAVPMVLGFILEQGFLRAIVSFITMQLQLCTVFFTFSLGTRTHYFGRTILHGGARYQATGRGFVVRHIKFSENYRLYSRSHFVKGLEVVLLLVVYLAYGYNESALSYILLSISSWFMALSWLFAPYLFNPSGFEWQKIVEDFRDWTNWLFYRGGIGVKGEESWEAWWDEELLILVASTGTHSHHERKNIGDYFKSQIFPVPVWRCLQAKCAGNKYVVDVSDGTYHELNALFNVIVLNACALGLVA</sequence>
<dbReference type="InterPro" id="IPR003440">
    <property type="entry name" value="Glyco_trans_48_dom"/>
</dbReference>
<dbReference type="Proteomes" id="UP000593575">
    <property type="component" value="Unassembled WGS sequence"/>
</dbReference>
<accession>A0A7J9IU33</accession>
<feature type="non-terminal residue" evidence="3">
    <location>
        <position position="340"/>
    </location>
</feature>
<dbReference type="PANTHER" id="PTHR12741">
    <property type="entry name" value="LYST-INTERACTING PROTEIN LIP5 DOPAMINE RESPONSIVE PROTEIN DRG-1"/>
    <property type="match status" value="1"/>
</dbReference>
<feature type="transmembrane region" description="Helical" evidence="1">
    <location>
        <begin position="176"/>
        <end position="193"/>
    </location>
</feature>
<evidence type="ECO:0000259" key="2">
    <source>
        <dbReference type="Pfam" id="PF02364"/>
    </source>
</evidence>
<keyword evidence="4" id="KW-1185">Reference proteome</keyword>
<dbReference type="PANTHER" id="PTHR12741:SF47">
    <property type="entry name" value="CALLOSE SYNTHASE 9"/>
    <property type="match status" value="1"/>
</dbReference>
<evidence type="ECO:0000313" key="3">
    <source>
        <dbReference type="EMBL" id="MBA0825631.1"/>
    </source>
</evidence>
<dbReference type="GO" id="GO:0003843">
    <property type="term" value="F:1,3-beta-D-glucan synthase activity"/>
    <property type="evidence" value="ECO:0007669"/>
    <property type="project" value="InterPro"/>
</dbReference>
<dbReference type="Pfam" id="PF02364">
    <property type="entry name" value="Glucan_synthase"/>
    <property type="match status" value="1"/>
</dbReference>
<keyword evidence="1" id="KW-0812">Transmembrane</keyword>
<protein>
    <recommendedName>
        <fullName evidence="2">Glycosyl transferase 48 domain-containing protein</fullName>
    </recommendedName>
</protein>
<dbReference type="AlphaFoldDB" id="A0A7J9IU33"/>
<keyword evidence="1" id="KW-0472">Membrane</keyword>
<feature type="transmembrane region" description="Helical" evidence="1">
    <location>
        <begin position="82"/>
        <end position="105"/>
    </location>
</feature>
<dbReference type="EMBL" id="JABFAE010000004">
    <property type="protein sequence ID" value="MBA0825631.1"/>
    <property type="molecule type" value="Genomic_DNA"/>
</dbReference>
<evidence type="ECO:0000313" key="4">
    <source>
        <dbReference type="Proteomes" id="UP000593575"/>
    </source>
</evidence>
<dbReference type="GO" id="GO:0006075">
    <property type="term" value="P:(1-&gt;3)-beta-D-glucan biosynthetic process"/>
    <property type="evidence" value="ECO:0007669"/>
    <property type="project" value="InterPro"/>
</dbReference>
<dbReference type="GO" id="GO:0005886">
    <property type="term" value="C:plasma membrane"/>
    <property type="evidence" value="ECO:0007669"/>
    <property type="project" value="TreeGrafter"/>
</dbReference>